<feature type="non-terminal residue" evidence="1">
    <location>
        <position position="1"/>
    </location>
</feature>
<dbReference type="AlphaFoldDB" id="A0A381N8N6"/>
<gene>
    <name evidence="1" type="ORF">METZ01_LOCUS3840</name>
</gene>
<evidence type="ECO:0000313" key="1">
    <source>
        <dbReference type="EMBL" id="SUZ50986.1"/>
    </source>
</evidence>
<reference evidence="1" key="1">
    <citation type="submission" date="2018-05" db="EMBL/GenBank/DDBJ databases">
        <authorList>
            <person name="Lanie J.A."/>
            <person name="Ng W.-L."/>
            <person name="Kazmierczak K.M."/>
            <person name="Andrzejewski T.M."/>
            <person name="Davidsen T.M."/>
            <person name="Wayne K.J."/>
            <person name="Tettelin H."/>
            <person name="Glass J.I."/>
            <person name="Rusch D."/>
            <person name="Podicherti R."/>
            <person name="Tsui H.-C.T."/>
            <person name="Winkler M.E."/>
        </authorList>
    </citation>
    <scope>NUCLEOTIDE SEQUENCE</scope>
</reference>
<dbReference type="SUPFAM" id="SSF69118">
    <property type="entry name" value="AhpD-like"/>
    <property type="match status" value="1"/>
</dbReference>
<sequence length="107" mass="11941">VRGYTHYPAPVSPGVLSLVPANVREMAMILTARETDCHFIRNVHAAFDRQSGLSEELVSNLSDKRELRPLSAENSSVVNYGRELFCTRKVNQANYDPDNITEAPLPI</sequence>
<dbReference type="Gene3D" id="1.20.1290.10">
    <property type="entry name" value="AhpD-like"/>
    <property type="match status" value="1"/>
</dbReference>
<name>A0A381N8N6_9ZZZZ</name>
<dbReference type="InterPro" id="IPR029032">
    <property type="entry name" value="AhpD-like"/>
</dbReference>
<organism evidence="1">
    <name type="scientific">marine metagenome</name>
    <dbReference type="NCBI Taxonomy" id="408172"/>
    <lineage>
        <taxon>unclassified sequences</taxon>
        <taxon>metagenomes</taxon>
        <taxon>ecological metagenomes</taxon>
    </lineage>
</organism>
<protein>
    <submittedName>
        <fullName evidence="1">Uncharacterized protein</fullName>
    </submittedName>
</protein>
<dbReference type="EMBL" id="UINC01000199">
    <property type="protein sequence ID" value="SUZ50986.1"/>
    <property type="molecule type" value="Genomic_DNA"/>
</dbReference>
<accession>A0A381N8N6</accession>
<proteinExistence type="predicted"/>